<keyword evidence="9" id="KW-0418">Kinase</keyword>
<dbReference type="SMART" id="SM00387">
    <property type="entry name" value="HATPase_c"/>
    <property type="match status" value="1"/>
</dbReference>
<dbReference type="GO" id="GO:0007234">
    <property type="term" value="P:osmosensory signaling via phosphorelay pathway"/>
    <property type="evidence" value="ECO:0007669"/>
    <property type="project" value="TreeGrafter"/>
</dbReference>
<evidence type="ECO:0000256" key="14">
    <source>
        <dbReference type="ARBA" id="ARBA00039401"/>
    </source>
</evidence>
<organism evidence="17 18">
    <name type="scientific">Couchioplanes caeruleus</name>
    <dbReference type="NCBI Taxonomy" id="56438"/>
    <lineage>
        <taxon>Bacteria</taxon>
        <taxon>Bacillati</taxon>
        <taxon>Actinomycetota</taxon>
        <taxon>Actinomycetes</taxon>
        <taxon>Micromonosporales</taxon>
        <taxon>Micromonosporaceae</taxon>
        <taxon>Couchioplanes</taxon>
    </lineage>
</organism>
<keyword evidence="11" id="KW-1133">Transmembrane helix</keyword>
<evidence type="ECO:0000256" key="9">
    <source>
        <dbReference type="ARBA" id="ARBA00022777"/>
    </source>
</evidence>
<dbReference type="Gene3D" id="3.30.450.40">
    <property type="match status" value="2"/>
</dbReference>
<dbReference type="PANTHER" id="PTHR42878:SF7">
    <property type="entry name" value="SENSOR HISTIDINE KINASE GLRK"/>
    <property type="match status" value="1"/>
</dbReference>
<dbReference type="GO" id="GO:0006355">
    <property type="term" value="P:regulation of DNA-templated transcription"/>
    <property type="evidence" value="ECO:0007669"/>
    <property type="project" value="InterPro"/>
</dbReference>
<feature type="domain" description="PAS" evidence="16">
    <location>
        <begin position="190"/>
        <end position="254"/>
    </location>
</feature>
<dbReference type="PROSITE" id="PS50109">
    <property type="entry name" value="HIS_KIN"/>
    <property type="match status" value="1"/>
</dbReference>
<dbReference type="CDD" id="cd00130">
    <property type="entry name" value="PAS"/>
    <property type="match status" value="1"/>
</dbReference>
<accession>A0A3N1GML2</accession>
<evidence type="ECO:0000259" key="16">
    <source>
        <dbReference type="PROSITE" id="PS50112"/>
    </source>
</evidence>
<gene>
    <name evidence="17" type="ORF">EDD30_4403</name>
</gene>
<feature type="domain" description="Histidine kinase" evidence="15">
    <location>
        <begin position="623"/>
        <end position="841"/>
    </location>
</feature>
<evidence type="ECO:0000256" key="3">
    <source>
        <dbReference type="ARBA" id="ARBA00004236"/>
    </source>
</evidence>
<keyword evidence="10" id="KW-0067">ATP-binding</keyword>
<dbReference type="EC" id="2.7.13.3" evidence="4"/>
<dbReference type="SMART" id="SM00091">
    <property type="entry name" value="PAS"/>
    <property type="match status" value="2"/>
</dbReference>
<dbReference type="InterPro" id="IPR029016">
    <property type="entry name" value="GAF-like_dom_sf"/>
</dbReference>
<dbReference type="GO" id="GO:0000155">
    <property type="term" value="F:phosphorelay sensor kinase activity"/>
    <property type="evidence" value="ECO:0007669"/>
    <property type="project" value="InterPro"/>
</dbReference>
<dbReference type="GO" id="GO:0030295">
    <property type="term" value="F:protein kinase activator activity"/>
    <property type="evidence" value="ECO:0007669"/>
    <property type="project" value="TreeGrafter"/>
</dbReference>
<dbReference type="InterPro" id="IPR035965">
    <property type="entry name" value="PAS-like_dom_sf"/>
</dbReference>
<dbReference type="SMART" id="SM00065">
    <property type="entry name" value="GAF"/>
    <property type="match status" value="2"/>
</dbReference>
<keyword evidence="7" id="KW-0812">Transmembrane</keyword>
<dbReference type="GO" id="GO:0005524">
    <property type="term" value="F:ATP binding"/>
    <property type="evidence" value="ECO:0007669"/>
    <property type="project" value="UniProtKB-KW"/>
</dbReference>
<name>A0A3N1GML2_9ACTN</name>
<dbReference type="InterPro" id="IPR005467">
    <property type="entry name" value="His_kinase_dom"/>
</dbReference>
<dbReference type="Gene3D" id="1.10.287.130">
    <property type="match status" value="1"/>
</dbReference>
<protein>
    <recommendedName>
        <fullName evidence="14">Sensor-like histidine kinase SenX3</fullName>
        <ecNumber evidence="4">2.7.13.3</ecNumber>
    </recommendedName>
</protein>
<dbReference type="Gene3D" id="3.30.565.10">
    <property type="entry name" value="Histidine kinase-like ATPase, C-terminal domain"/>
    <property type="match status" value="1"/>
</dbReference>
<dbReference type="Pfam" id="PF02518">
    <property type="entry name" value="HATPase_c"/>
    <property type="match status" value="1"/>
</dbReference>
<dbReference type="Pfam" id="PF00989">
    <property type="entry name" value="PAS"/>
    <property type="match status" value="1"/>
</dbReference>
<dbReference type="InterPro" id="IPR036097">
    <property type="entry name" value="HisK_dim/P_sf"/>
</dbReference>
<dbReference type="SUPFAM" id="SSF55874">
    <property type="entry name" value="ATPase domain of HSP90 chaperone/DNA topoisomerase II/histidine kinase"/>
    <property type="match status" value="1"/>
</dbReference>
<evidence type="ECO:0000256" key="7">
    <source>
        <dbReference type="ARBA" id="ARBA00022692"/>
    </source>
</evidence>
<dbReference type="OrthoDB" id="3273043at2"/>
<dbReference type="SUPFAM" id="SSF47384">
    <property type="entry name" value="Homodimeric domain of signal transducing histidine kinase"/>
    <property type="match status" value="1"/>
</dbReference>
<keyword evidence="5" id="KW-0597">Phosphoprotein</keyword>
<evidence type="ECO:0000256" key="11">
    <source>
        <dbReference type="ARBA" id="ARBA00022989"/>
    </source>
</evidence>
<dbReference type="Proteomes" id="UP000271683">
    <property type="component" value="Unassembled WGS sequence"/>
</dbReference>
<evidence type="ECO:0000313" key="18">
    <source>
        <dbReference type="Proteomes" id="UP000271683"/>
    </source>
</evidence>
<reference evidence="17 18" key="1">
    <citation type="submission" date="2018-11" db="EMBL/GenBank/DDBJ databases">
        <title>Sequencing the genomes of 1000 actinobacteria strains.</title>
        <authorList>
            <person name="Klenk H.-P."/>
        </authorList>
    </citation>
    <scope>NUCLEOTIDE SEQUENCE [LARGE SCALE GENOMIC DNA]</scope>
    <source>
        <strain evidence="17 18">DSM 43634</strain>
    </source>
</reference>
<dbReference type="InterPro" id="IPR003594">
    <property type="entry name" value="HATPase_dom"/>
</dbReference>
<dbReference type="Gene3D" id="3.30.450.20">
    <property type="entry name" value="PAS domain"/>
    <property type="match status" value="2"/>
</dbReference>
<dbReference type="GO" id="GO:0000156">
    <property type="term" value="F:phosphorelay response regulator activity"/>
    <property type="evidence" value="ECO:0007669"/>
    <property type="project" value="TreeGrafter"/>
</dbReference>
<dbReference type="InterPro" id="IPR013767">
    <property type="entry name" value="PAS_fold"/>
</dbReference>
<dbReference type="SMART" id="SM00388">
    <property type="entry name" value="HisKA"/>
    <property type="match status" value="1"/>
</dbReference>
<dbReference type="InterPro" id="IPR036890">
    <property type="entry name" value="HATPase_C_sf"/>
</dbReference>
<evidence type="ECO:0000313" key="17">
    <source>
        <dbReference type="EMBL" id="ROP31492.1"/>
    </source>
</evidence>
<comment type="catalytic activity">
    <reaction evidence="1">
        <text>ATP + protein L-histidine = ADP + protein N-phospho-L-histidine.</text>
        <dbReference type="EC" id="2.7.13.3"/>
    </reaction>
</comment>
<evidence type="ECO:0000256" key="10">
    <source>
        <dbReference type="ARBA" id="ARBA00022840"/>
    </source>
</evidence>
<dbReference type="InterPro" id="IPR050351">
    <property type="entry name" value="BphY/WalK/GraS-like"/>
</dbReference>
<sequence length="853" mass="91183">MTYVEPMTVTEAFAELGRIRLADPDVDTLLVKITQLAKRSIAGASEVSITLLQGDQAHTAAVTGELARKLDERQYESGHGPCLDASVGTTILSVPDIASEDRWPDWTATARQAGVGSSLSIGLPMREEAACGLNIYATEAHAFDDDAITLAQTFAGFAAVGLANAHPHQTPATPTGHPRAATAALNSAALVESMKEAFVAVDPDGVVVEFNRAAHDLLGWPAEEVLGRHLADTVLPDYDGEPIGKALNRLFAAGARPRSVPRRVSLRHRDGRRLPAQMVLSVIRGAAGALACVFVTDLSQQTAAENDAERQRRFLATLLDNLDVGVVALGPDGTPLVVNRALRRVHGIGEDWSAAEVTQAVAESVCDLDGTPLPLSQTPLLRALRGEHVRAADVLVRMPGVPDRIFVSHAQPITTSEGTRLGAVAALHDVTAIRRAEGFRDCEQQVWQVLAAAATVGDAAPATLRAVSETLGWPHGELWLVDPLTDTLQMTGHWSTAEGQCGDLHLDPVTRGVGVIGTVWATGQPLWVPDITDTADSATEQSLVQAQTCAHTRLHTFLAVPIRDGDAVLGVLAYYCGTREQDQDLLTVLLSGVAAQFGMFVALRRSADLAEQLLRTRNDFLTLVGHELRTPLTSITSYATMLADDPTIGADEARHMLHVIARNAGSLRTIVDDLLDLSGLEAGHLQLAVTEHDLVDIVASAVAAAEPAAAANGVRLHTKLPKRLSLHGDPARLRQAVDNLLSNAITYSPHGGDVRIRLTARPEMAELRITDSGIGIPAGEHHHLFDRFYRASNVAHQGFPGAGLGLALVHAITALHRGDISFDIKHHQPGASVRLRLPRRSRTPQPRLQGRQP</sequence>
<dbReference type="Pfam" id="PF13185">
    <property type="entry name" value="GAF_2"/>
    <property type="match status" value="2"/>
</dbReference>
<keyword evidence="6" id="KW-0808">Transferase</keyword>
<dbReference type="InterPro" id="IPR000014">
    <property type="entry name" value="PAS"/>
</dbReference>
<keyword evidence="12" id="KW-0902">Two-component regulatory system</keyword>
<dbReference type="NCBIfam" id="TIGR00229">
    <property type="entry name" value="sensory_box"/>
    <property type="match status" value="1"/>
</dbReference>
<comment type="caution">
    <text evidence="17">The sequence shown here is derived from an EMBL/GenBank/DDBJ whole genome shotgun (WGS) entry which is preliminary data.</text>
</comment>
<dbReference type="PANTHER" id="PTHR42878">
    <property type="entry name" value="TWO-COMPONENT HISTIDINE KINASE"/>
    <property type="match status" value="1"/>
</dbReference>
<dbReference type="PRINTS" id="PR00344">
    <property type="entry name" value="BCTRLSENSOR"/>
</dbReference>
<dbReference type="SUPFAM" id="SSF55785">
    <property type="entry name" value="PYP-like sensor domain (PAS domain)"/>
    <property type="match status" value="2"/>
</dbReference>
<dbReference type="InterPro" id="IPR003018">
    <property type="entry name" value="GAF"/>
</dbReference>
<dbReference type="SUPFAM" id="SSF55781">
    <property type="entry name" value="GAF domain-like"/>
    <property type="match status" value="2"/>
</dbReference>
<comment type="subcellular location">
    <subcellularLocation>
        <location evidence="3">Cell membrane</location>
    </subcellularLocation>
    <subcellularLocation>
        <location evidence="2">Membrane</location>
        <topology evidence="2">Multi-pass membrane protein</topology>
    </subcellularLocation>
</comment>
<evidence type="ECO:0000256" key="1">
    <source>
        <dbReference type="ARBA" id="ARBA00000085"/>
    </source>
</evidence>
<keyword evidence="13" id="KW-0472">Membrane</keyword>
<evidence type="ECO:0000256" key="4">
    <source>
        <dbReference type="ARBA" id="ARBA00012438"/>
    </source>
</evidence>
<keyword evidence="8" id="KW-0547">Nucleotide-binding</keyword>
<dbReference type="InterPro" id="IPR004358">
    <property type="entry name" value="Sig_transdc_His_kin-like_C"/>
</dbReference>
<evidence type="ECO:0000256" key="12">
    <source>
        <dbReference type="ARBA" id="ARBA00023012"/>
    </source>
</evidence>
<dbReference type="EMBL" id="RJKL01000001">
    <property type="protein sequence ID" value="ROP31492.1"/>
    <property type="molecule type" value="Genomic_DNA"/>
</dbReference>
<dbReference type="PROSITE" id="PS50112">
    <property type="entry name" value="PAS"/>
    <property type="match status" value="1"/>
</dbReference>
<dbReference type="InterPro" id="IPR003661">
    <property type="entry name" value="HisK_dim/P_dom"/>
</dbReference>
<proteinExistence type="predicted"/>
<evidence type="ECO:0000256" key="13">
    <source>
        <dbReference type="ARBA" id="ARBA00023136"/>
    </source>
</evidence>
<evidence type="ECO:0000256" key="6">
    <source>
        <dbReference type="ARBA" id="ARBA00022679"/>
    </source>
</evidence>
<dbReference type="AlphaFoldDB" id="A0A3N1GML2"/>
<evidence type="ECO:0000259" key="15">
    <source>
        <dbReference type="PROSITE" id="PS50109"/>
    </source>
</evidence>
<evidence type="ECO:0000256" key="8">
    <source>
        <dbReference type="ARBA" id="ARBA00022741"/>
    </source>
</evidence>
<dbReference type="Pfam" id="PF00512">
    <property type="entry name" value="HisKA"/>
    <property type="match status" value="1"/>
</dbReference>
<evidence type="ECO:0000256" key="5">
    <source>
        <dbReference type="ARBA" id="ARBA00022553"/>
    </source>
</evidence>
<dbReference type="GO" id="GO:0005886">
    <property type="term" value="C:plasma membrane"/>
    <property type="evidence" value="ECO:0007669"/>
    <property type="project" value="UniProtKB-SubCell"/>
</dbReference>
<dbReference type="CDD" id="cd00075">
    <property type="entry name" value="HATPase"/>
    <property type="match status" value="1"/>
</dbReference>
<evidence type="ECO:0000256" key="2">
    <source>
        <dbReference type="ARBA" id="ARBA00004141"/>
    </source>
</evidence>
<dbReference type="CDD" id="cd00082">
    <property type="entry name" value="HisKA"/>
    <property type="match status" value="1"/>
</dbReference>